<protein>
    <submittedName>
        <fullName evidence="5">RNA polymerase sigma factor</fullName>
    </submittedName>
</protein>
<evidence type="ECO:0000313" key="6">
    <source>
        <dbReference type="Proteomes" id="UP000586918"/>
    </source>
</evidence>
<keyword evidence="6" id="KW-1185">Reference proteome</keyword>
<organism evidence="5 6">
    <name type="scientific">Pseudonocardia bannensis</name>
    <dbReference type="NCBI Taxonomy" id="630973"/>
    <lineage>
        <taxon>Bacteria</taxon>
        <taxon>Bacillati</taxon>
        <taxon>Actinomycetota</taxon>
        <taxon>Actinomycetes</taxon>
        <taxon>Pseudonocardiales</taxon>
        <taxon>Pseudonocardiaceae</taxon>
        <taxon>Pseudonocardia</taxon>
    </lineage>
</organism>
<reference evidence="5 6" key="1">
    <citation type="submission" date="2020-04" db="EMBL/GenBank/DDBJ databases">
        <authorList>
            <person name="Klaysubun C."/>
            <person name="Duangmal K."/>
            <person name="Lipun K."/>
        </authorList>
    </citation>
    <scope>NUCLEOTIDE SEQUENCE [LARGE SCALE GENOMIC DNA]</scope>
    <source>
        <strain evidence="5 6">DSM 45300</strain>
    </source>
</reference>
<dbReference type="AlphaFoldDB" id="A0A848DT69"/>
<dbReference type="EMBL" id="JAAXKZ010000249">
    <property type="protein sequence ID" value="NMH95679.1"/>
    <property type="molecule type" value="Genomic_DNA"/>
</dbReference>
<sequence length="97" mass="10913">MRIHRRPVEPFDDDLLLAGLATGDAELSVAFVRRFQRRVFGVALSVLGEPRLAEDVSQLAFERAWRHAQVYDPCRGSVAAWLTSITHNLAVDVVRAR</sequence>
<dbReference type="InterPro" id="IPR039425">
    <property type="entry name" value="RNA_pol_sigma-70-like"/>
</dbReference>
<keyword evidence="2" id="KW-0731">Sigma factor</keyword>
<accession>A0A848DT69</accession>
<evidence type="ECO:0000256" key="1">
    <source>
        <dbReference type="ARBA" id="ARBA00023015"/>
    </source>
</evidence>
<feature type="non-terminal residue" evidence="5">
    <location>
        <position position="97"/>
    </location>
</feature>
<evidence type="ECO:0000313" key="5">
    <source>
        <dbReference type="EMBL" id="NMH95679.1"/>
    </source>
</evidence>
<dbReference type="SUPFAM" id="SSF88946">
    <property type="entry name" value="Sigma2 domain of RNA polymerase sigma factors"/>
    <property type="match status" value="1"/>
</dbReference>
<dbReference type="InterPro" id="IPR007627">
    <property type="entry name" value="RNA_pol_sigma70_r2"/>
</dbReference>
<gene>
    <name evidence="5" type="ORF">HF519_29945</name>
</gene>
<keyword evidence="3" id="KW-0804">Transcription</keyword>
<feature type="domain" description="RNA polymerase sigma-70 region 2" evidence="4">
    <location>
        <begin position="31"/>
        <end position="96"/>
    </location>
</feature>
<dbReference type="GO" id="GO:0006352">
    <property type="term" value="P:DNA-templated transcription initiation"/>
    <property type="evidence" value="ECO:0007669"/>
    <property type="project" value="InterPro"/>
</dbReference>
<keyword evidence="1" id="KW-0805">Transcription regulation</keyword>
<dbReference type="GO" id="GO:0016987">
    <property type="term" value="F:sigma factor activity"/>
    <property type="evidence" value="ECO:0007669"/>
    <property type="project" value="UniProtKB-KW"/>
</dbReference>
<dbReference type="Gene3D" id="1.10.1740.10">
    <property type="match status" value="1"/>
</dbReference>
<proteinExistence type="predicted"/>
<comment type="caution">
    <text evidence="5">The sequence shown here is derived from an EMBL/GenBank/DDBJ whole genome shotgun (WGS) entry which is preliminary data.</text>
</comment>
<evidence type="ECO:0000256" key="3">
    <source>
        <dbReference type="ARBA" id="ARBA00023163"/>
    </source>
</evidence>
<dbReference type="InterPro" id="IPR013325">
    <property type="entry name" value="RNA_pol_sigma_r2"/>
</dbReference>
<dbReference type="RefSeq" id="WP_281358683.1">
    <property type="nucleotide sequence ID" value="NZ_JAAXKZ010000249.1"/>
</dbReference>
<dbReference type="PANTHER" id="PTHR43133:SF62">
    <property type="entry name" value="RNA POLYMERASE SIGMA FACTOR SIGZ"/>
    <property type="match status" value="1"/>
</dbReference>
<evidence type="ECO:0000256" key="2">
    <source>
        <dbReference type="ARBA" id="ARBA00023082"/>
    </source>
</evidence>
<name>A0A848DT69_9PSEU</name>
<dbReference type="Pfam" id="PF04542">
    <property type="entry name" value="Sigma70_r2"/>
    <property type="match status" value="1"/>
</dbReference>
<dbReference type="Proteomes" id="UP000586918">
    <property type="component" value="Unassembled WGS sequence"/>
</dbReference>
<dbReference type="PANTHER" id="PTHR43133">
    <property type="entry name" value="RNA POLYMERASE ECF-TYPE SIGMA FACTO"/>
    <property type="match status" value="1"/>
</dbReference>
<evidence type="ECO:0000259" key="4">
    <source>
        <dbReference type="Pfam" id="PF04542"/>
    </source>
</evidence>